<dbReference type="OrthoDB" id="9798934at2"/>
<evidence type="ECO:0000256" key="4">
    <source>
        <dbReference type="ARBA" id="ARBA00023163"/>
    </source>
</evidence>
<name>A0A0B2A9W7_9MICO</name>
<evidence type="ECO:0000256" key="1">
    <source>
        <dbReference type="ARBA" id="ARBA00022491"/>
    </source>
</evidence>
<keyword evidence="7" id="KW-1185">Reference proteome</keyword>
<dbReference type="InterPro" id="IPR028082">
    <property type="entry name" value="Peripla_BP_I"/>
</dbReference>
<evidence type="ECO:0000259" key="5">
    <source>
        <dbReference type="PROSITE" id="PS50932"/>
    </source>
</evidence>
<gene>
    <name evidence="6" type="ORF">LK09_01210</name>
</gene>
<dbReference type="Pfam" id="PF00356">
    <property type="entry name" value="LacI"/>
    <property type="match status" value="1"/>
</dbReference>
<dbReference type="RefSeq" id="WP_039394527.1">
    <property type="nucleotide sequence ID" value="NZ_JTDK01000001.1"/>
</dbReference>
<dbReference type="Proteomes" id="UP000031030">
    <property type="component" value="Unassembled WGS sequence"/>
</dbReference>
<dbReference type="CDD" id="cd06288">
    <property type="entry name" value="PBP1_sucrose_transcription_regulator"/>
    <property type="match status" value="1"/>
</dbReference>
<dbReference type="PROSITE" id="PS00356">
    <property type="entry name" value="HTH_LACI_1"/>
    <property type="match status" value="1"/>
</dbReference>
<keyword evidence="3" id="KW-0238">DNA-binding</keyword>
<accession>A0A0B2A9W7</accession>
<feature type="domain" description="HTH lacI-type" evidence="5">
    <location>
        <begin position="13"/>
        <end position="69"/>
    </location>
</feature>
<dbReference type="Gene3D" id="3.40.50.2300">
    <property type="match status" value="2"/>
</dbReference>
<dbReference type="SUPFAM" id="SSF47413">
    <property type="entry name" value="lambda repressor-like DNA-binding domains"/>
    <property type="match status" value="1"/>
</dbReference>
<dbReference type="AlphaFoldDB" id="A0A0B2A9W7"/>
<dbReference type="CDD" id="cd01392">
    <property type="entry name" value="HTH_LacI"/>
    <property type="match status" value="1"/>
</dbReference>
<dbReference type="EMBL" id="JTDK01000001">
    <property type="protein sequence ID" value="KHK99964.1"/>
    <property type="molecule type" value="Genomic_DNA"/>
</dbReference>
<dbReference type="SMART" id="SM00354">
    <property type="entry name" value="HTH_LACI"/>
    <property type="match status" value="1"/>
</dbReference>
<dbReference type="InterPro" id="IPR046335">
    <property type="entry name" value="LacI/GalR-like_sensor"/>
</dbReference>
<organism evidence="6 7">
    <name type="scientific">Microbacterium mangrovi</name>
    <dbReference type="NCBI Taxonomy" id="1348253"/>
    <lineage>
        <taxon>Bacteria</taxon>
        <taxon>Bacillati</taxon>
        <taxon>Actinomycetota</taxon>
        <taxon>Actinomycetes</taxon>
        <taxon>Micrococcales</taxon>
        <taxon>Microbacteriaceae</taxon>
        <taxon>Microbacterium</taxon>
    </lineage>
</organism>
<dbReference type="GO" id="GO:0000976">
    <property type="term" value="F:transcription cis-regulatory region binding"/>
    <property type="evidence" value="ECO:0007669"/>
    <property type="project" value="TreeGrafter"/>
</dbReference>
<dbReference type="GO" id="GO:0003700">
    <property type="term" value="F:DNA-binding transcription factor activity"/>
    <property type="evidence" value="ECO:0007669"/>
    <property type="project" value="TreeGrafter"/>
</dbReference>
<evidence type="ECO:0000313" key="6">
    <source>
        <dbReference type="EMBL" id="KHK99964.1"/>
    </source>
</evidence>
<dbReference type="Pfam" id="PF13377">
    <property type="entry name" value="Peripla_BP_3"/>
    <property type="match status" value="1"/>
</dbReference>
<dbReference type="SUPFAM" id="SSF53822">
    <property type="entry name" value="Periplasmic binding protein-like I"/>
    <property type="match status" value="1"/>
</dbReference>
<keyword evidence="1" id="KW-0678">Repressor</keyword>
<evidence type="ECO:0000313" key="7">
    <source>
        <dbReference type="Proteomes" id="UP000031030"/>
    </source>
</evidence>
<keyword evidence="2" id="KW-0805">Transcription regulation</keyword>
<dbReference type="PROSITE" id="PS50932">
    <property type="entry name" value="HTH_LACI_2"/>
    <property type="match status" value="1"/>
</dbReference>
<sequence>MGDQQQDAAPRRPTMRDVAQAAGVSATAVSLVLNDREGARIAPETRARIVATARELGFRPNLTARQLRLQQTQSIGMLTDGIAASPFAGQIIRAVQDAAWKSGRLLLLVNTDGDPDLERSAARELLDRRVDGLLFASMITRELDPLPELASVPSVLVNCFPAPDAAQIPAVYPAERYGGALAAQRLIDAGHHDIVALTGDDDWPARERTAAFRDRMRDAGLPVGAHTVVPGRYTTASGYERARGILQAPDRPTALLCGNDRIALGALLAAQSLGLTVPGDVSLVGYDDQEELADEVRPRLTTVSLPFYELGRRATETLLGLIAGDEAPARAEVRGELVERDSVAAPRHP</sequence>
<comment type="caution">
    <text evidence="6">The sequence shown here is derived from an EMBL/GenBank/DDBJ whole genome shotgun (WGS) entry which is preliminary data.</text>
</comment>
<evidence type="ECO:0000256" key="3">
    <source>
        <dbReference type="ARBA" id="ARBA00023125"/>
    </source>
</evidence>
<dbReference type="PANTHER" id="PTHR30146:SF148">
    <property type="entry name" value="HTH-TYPE TRANSCRIPTIONAL REPRESSOR PURR-RELATED"/>
    <property type="match status" value="1"/>
</dbReference>
<dbReference type="InterPro" id="IPR010982">
    <property type="entry name" value="Lambda_DNA-bd_dom_sf"/>
</dbReference>
<dbReference type="InterPro" id="IPR000843">
    <property type="entry name" value="HTH_LacI"/>
</dbReference>
<keyword evidence="4" id="KW-0804">Transcription</keyword>
<dbReference type="Gene3D" id="1.10.260.40">
    <property type="entry name" value="lambda repressor-like DNA-binding domains"/>
    <property type="match status" value="1"/>
</dbReference>
<evidence type="ECO:0000256" key="2">
    <source>
        <dbReference type="ARBA" id="ARBA00023015"/>
    </source>
</evidence>
<dbReference type="PANTHER" id="PTHR30146">
    <property type="entry name" value="LACI-RELATED TRANSCRIPTIONAL REPRESSOR"/>
    <property type="match status" value="1"/>
</dbReference>
<proteinExistence type="predicted"/>
<protein>
    <recommendedName>
        <fullName evidence="5">HTH lacI-type domain-containing protein</fullName>
    </recommendedName>
</protein>
<reference evidence="6 7" key="1">
    <citation type="submission" date="2014-11" db="EMBL/GenBank/DDBJ databases">
        <title>Genome sequence of Microbacterium mangrovi MUSC 115(T).</title>
        <authorList>
            <person name="Lee L.-H."/>
        </authorList>
    </citation>
    <scope>NUCLEOTIDE SEQUENCE [LARGE SCALE GENOMIC DNA]</scope>
    <source>
        <strain evidence="6 7">MUSC 115</strain>
    </source>
</reference>
<dbReference type="STRING" id="1348253.LK09_01210"/>